<dbReference type="EMBL" id="UINC01121922">
    <property type="protein sequence ID" value="SVC97411.1"/>
    <property type="molecule type" value="Genomic_DNA"/>
</dbReference>
<dbReference type="Gene3D" id="3.20.20.70">
    <property type="entry name" value="Aldolase class I"/>
    <property type="match status" value="1"/>
</dbReference>
<dbReference type="Pfam" id="PF02581">
    <property type="entry name" value="TMP-TENI"/>
    <property type="match status" value="1"/>
</dbReference>
<keyword evidence="7" id="KW-0784">Thiamine biosynthesis</keyword>
<organism evidence="12">
    <name type="scientific">marine metagenome</name>
    <dbReference type="NCBI Taxonomy" id="408172"/>
    <lineage>
        <taxon>unclassified sequences</taxon>
        <taxon>metagenomes</taxon>
        <taxon>ecological metagenomes</taxon>
    </lineage>
</organism>
<evidence type="ECO:0000256" key="10">
    <source>
        <dbReference type="ARBA" id="ARBA00047883"/>
    </source>
</evidence>
<dbReference type="GO" id="GO:0009229">
    <property type="term" value="P:thiamine diphosphate biosynthetic process"/>
    <property type="evidence" value="ECO:0007669"/>
    <property type="project" value="UniProtKB-UniPathway"/>
</dbReference>
<comment type="pathway">
    <text evidence="2">Cofactor biosynthesis; thiamine diphosphate biosynthesis; thiamine phosphate from 4-amino-2-methyl-5-diphosphomethylpyrimidine and 4-methyl-5-(2-phosphoethyl)-thiazole: step 1/1.</text>
</comment>
<evidence type="ECO:0000259" key="11">
    <source>
        <dbReference type="Pfam" id="PF02581"/>
    </source>
</evidence>
<sequence>VLSSDLESRLRLIVITDQDLASPRSIVEIVADALAAGARAIQLRSKTASARELQERGSELLSLTRPAGALLFINDRLDVALAIGADGVHLGPDDIPVSEARRAVPNSFLIGTSTDNPQQAAQLQHDGADYIGCGTVYPTTTKSDAGQIIGLPGLDRVARSVDVPVIGI</sequence>
<gene>
    <name evidence="12" type="ORF">METZ01_LOCUS350265</name>
</gene>
<dbReference type="UniPathway" id="UPA00060">
    <property type="reaction ID" value="UER00141"/>
</dbReference>
<dbReference type="CDD" id="cd00564">
    <property type="entry name" value="TMP_TenI"/>
    <property type="match status" value="1"/>
</dbReference>
<dbReference type="EC" id="2.5.1.3" evidence="3"/>
<dbReference type="PANTHER" id="PTHR20857">
    <property type="entry name" value="THIAMINE-PHOSPHATE PYROPHOSPHORYLASE"/>
    <property type="match status" value="1"/>
</dbReference>
<dbReference type="InterPro" id="IPR022998">
    <property type="entry name" value="ThiamineP_synth_TenI"/>
</dbReference>
<evidence type="ECO:0000256" key="2">
    <source>
        <dbReference type="ARBA" id="ARBA00005165"/>
    </source>
</evidence>
<evidence type="ECO:0000256" key="6">
    <source>
        <dbReference type="ARBA" id="ARBA00022842"/>
    </source>
</evidence>
<keyword evidence="4" id="KW-0808">Transferase</keyword>
<dbReference type="InterPro" id="IPR034291">
    <property type="entry name" value="TMP_synthase"/>
</dbReference>
<evidence type="ECO:0000313" key="12">
    <source>
        <dbReference type="EMBL" id="SVC97411.1"/>
    </source>
</evidence>
<evidence type="ECO:0000256" key="4">
    <source>
        <dbReference type="ARBA" id="ARBA00022679"/>
    </source>
</evidence>
<dbReference type="GO" id="GO:0046872">
    <property type="term" value="F:metal ion binding"/>
    <property type="evidence" value="ECO:0007669"/>
    <property type="project" value="UniProtKB-KW"/>
</dbReference>
<keyword evidence="6" id="KW-0460">Magnesium</keyword>
<proteinExistence type="predicted"/>
<evidence type="ECO:0000256" key="8">
    <source>
        <dbReference type="ARBA" id="ARBA00047334"/>
    </source>
</evidence>
<feature type="non-terminal residue" evidence="12">
    <location>
        <position position="168"/>
    </location>
</feature>
<evidence type="ECO:0000256" key="7">
    <source>
        <dbReference type="ARBA" id="ARBA00022977"/>
    </source>
</evidence>
<comment type="catalytic activity">
    <reaction evidence="9">
        <text>2-(2-carboxy-4-methylthiazol-5-yl)ethyl phosphate + 4-amino-2-methyl-5-(diphosphooxymethyl)pyrimidine + 2 H(+) = thiamine phosphate + CO2 + diphosphate</text>
        <dbReference type="Rhea" id="RHEA:47848"/>
        <dbReference type="ChEBI" id="CHEBI:15378"/>
        <dbReference type="ChEBI" id="CHEBI:16526"/>
        <dbReference type="ChEBI" id="CHEBI:33019"/>
        <dbReference type="ChEBI" id="CHEBI:37575"/>
        <dbReference type="ChEBI" id="CHEBI:57841"/>
        <dbReference type="ChEBI" id="CHEBI:62890"/>
        <dbReference type="EC" id="2.5.1.3"/>
    </reaction>
</comment>
<comment type="cofactor">
    <cofactor evidence="1">
        <name>Mg(2+)</name>
        <dbReference type="ChEBI" id="CHEBI:18420"/>
    </cofactor>
</comment>
<dbReference type="GO" id="GO:0009228">
    <property type="term" value="P:thiamine biosynthetic process"/>
    <property type="evidence" value="ECO:0007669"/>
    <property type="project" value="UniProtKB-KW"/>
</dbReference>
<evidence type="ECO:0000256" key="3">
    <source>
        <dbReference type="ARBA" id="ARBA00012830"/>
    </source>
</evidence>
<feature type="domain" description="Thiamine phosphate synthase/TenI" evidence="11">
    <location>
        <begin position="12"/>
        <end position="168"/>
    </location>
</feature>
<dbReference type="GO" id="GO:0004789">
    <property type="term" value="F:thiamine-phosphate diphosphorylase activity"/>
    <property type="evidence" value="ECO:0007669"/>
    <property type="project" value="UniProtKB-EC"/>
</dbReference>
<dbReference type="SUPFAM" id="SSF51391">
    <property type="entry name" value="Thiamin phosphate synthase"/>
    <property type="match status" value="1"/>
</dbReference>
<evidence type="ECO:0000256" key="1">
    <source>
        <dbReference type="ARBA" id="ARBA00001946"/>
    </source>
</evidence>
<evidence type="ECO:0000256" key="9">
    <source>
        <dbReference type="ARBA" id="ARBA00047851"/>
    </source>
</evidence>
<evidence type="ECO:0000256" key="5">
    <source>
        <dbReference type="ARBA" id="ARBA00022723"/>
    </source>
</evidence>
<dbReference type="NCBIfam" id="TIGR00693">
    <property type="entry name" value="thiE"/>
    <property type="match status" value="1"/>
</dbReference>
<dbReference type="InterPro" id="IPR036206">
    <property type="entry name" value="ThiamineP_synth_sf"/>
</dbReference>
<dbReference type="PANTHER" id="PTHR20857:SF15">
    <property type="entry name" value="THIAMINE-PHOSPHATE SYNTHASE"/>
    <property type="match status" value="1"/>
</dbReference>
<comment type="catalytic activity">
    <reaction evidence="8">
        <text>4-methyl-5-(2-phosphooxyethyl)-thiazole + 4-amino-2-methyl-5-(diphosphooxymethyl)pyrimidine + H(+) = thiamine phosphate + diphosphate</text>
        <dbReference type="Rhea" id="RHEA:22328"/>
        <dbReference type="ChEBI" id="CHEBI:15378"/>
        <dbReference type="ChEBI" id="CHEBI:33019"/>
        <dbReference type="ChEBI" id="CHEBI:37575"/>
        <dbReference type="ChEBI" id="CHEBI:57841"/>
        <dbReference type="ChEBI" id="CHEBI:58296"/>
        <dbReference type="EC" id="2.5.1.3"/>
    </reaction>
</comment>
<reference evidence="12" key="1">
    <citation type="submission" date="2018-05" db="EMBL/GenBank/DDBJ databases">
        <authorList>
            <person name="Lanie J.A."/>
            <person name="Ng W.-L."/>
            <person name="Kazmierczak K.M."/>
            <person name="Andrzejewski T.M."/>
            <person name="Davidsen T.M."/>
            <person name="Wayne K.J."/>
            <person name="Tettelin H."/>
            <person name="Glass J.I."/>
            <person name="Rusch D."/>
            <person name="Podicherti R."/>
            <person name="Tsui H.-C.T."/>
            <person name="Winkler M.E."/>
        </authorList>
    </citation>
    <scope>NUCLEOTIDE SEQUENCE</scope>
</reference>
<accession>A0A382RLE1</accession>
<keyword evidence="5" id="KW-0479">Metal-binding</keyword>
<dbReference type="GO" id="GO:0005737">
    <property type="term" value="C:cytoplasm"/>
    <property type="evidence" value="ECO:0007669"/>
    <property type="project" value="TreeGrafter"/>
</dbReference>
<dbReference type="AlphaFoldDB" id="A0A382RLE1"/>
<feature type="non-terminal residue" evidence="12">
    <location>
        <position position="1"/>
    </location>
</feature>
<protein>
    <recommendedName>
        <fullName evidence="3">thiamine phosphate synthase</fullName>
        <ecNumber evidence="3">2.5.1.3</ecNumber>
    </recommendedName>
</protein>
<dbReference type="InterPro" id="IPR013785">
    <property type="entry name" value="Aldolase_TIM"/>
</dbReference>
<comment type="catalytic activity">
    <reaction evidence="10">
        <text>2-[(2R,5Z)-2-carboxy-4-methylthiazol-5(2H)-ylidene]ethyl phosphate + 4-amino-2-methyl-5-(diphosphooxymethyl)pyrimidine + 2 H(+) = thiamine phosphate + CO2 + diphosphate</text>
        <dbReference type="Rhea" id="RHEA:47844"/>
        <dbReference type="ChEBI" id="CHEBI:15378"/>
        <dbReference type="ChEBI" id="CHEBI:16526"/>
        <dbReference type="ChEBI" id="CHEBI:33019"/>
        <dbReference type="ChEBI" id="CHEBI:37575"/>
        <dbReference type="ChEBI" id="CHEBI:57841"/>
        <dbReference type="ChEBI" id="CHEBI:62899"/>
        <dbReference type="EC" id="2.5.1.3"/>
    </reaction>
</comment>
<name>A0A382RLE1_9ZZZZ</name>